<dbReference type="CDD" id="cd00586">
    <property type="entry name" value="4HBT"/>
    <property type="match status" value="1"/>
</dbReference>
<dbReference type="InterPro" id="IPR050563">
    <property type="entry name" value="4-hydroxybenzoyl-CoA_TE"/>
</dbReference>
<name>A0A381UGS7_9ZZZZ</name>
<reference evidence="1" key="1">
    <citation type="submission" date="2018-05" db="EMBL/GenBank/DDBJ databases">
        <authorList>
            <person name="Lanie J.A."/>
            <person name="Ng W.-L."/>
            <person name="Kazmierczak K.M."/>
            <person name="Andrzejewski T.M."/>
            <person name="Davidsen T.M."/>
            <person name="Wayne K.J."/>
            <person name="Tettelin H."/>
            <person name="Glass J.I."/>
            <person name="Rusch D."/>
            <person name="Podicherti R."/>
            <person name="Tsui H.-C.T."/>
            <person name="Winkler M.E."/>
        </authorList>
    </citation>
    <scope>NUCLEOTIDE SEQUENCE</scope>
</reference>
<dbReference type="AlphaFoldDB" id="A0A381UGS7"/>
<dbReference type="Pfam" id="PF13279">
    <property type="entry name" value="4HBT_2"/>
    <property type="match status" value="1"/>
</dbReference>
<protein>
    <recommendedName>
        <fullName evidence="2">Thioesterase domain-containing protein</fullName>
    </recommendedName>
</protein>
<gene>
    <name evidence="1" type="ORF">METZ01_LOCUS79712</name>
</gene>
<dbReference type="SUPFAM" id="SSF54637">
    <property type="entry name" value="Thioesterase/thiol ester dehydrase-isomerase"/>
    <property type="match status" value="1"/>
</dbReference>
<dbReference type="Gene3D" id="3.10.129.10">
    <property type="entry name" value="Hotdog Thioesterase"/>
    <property type="match status" value="1"/>
</dbReference>
<evidence type="ECO:0000313" key="1">
    <source>
        <dbReference type="EMBL" id="SVA26858.1"/>
    </source>
</evidence>
<dbReference type="PANTHER" id="PTHR31793">
    <property type="entry name" value="4-HYDROXYBENZOYL-COA THIOESTERASE FAMILY MEMBER"/>
    <property type="match status" value="1"/>
</dbReference>
<accession>A0A381UGS7</accession>
<sequence length="157" mass="18614">MQEKFPYEAPMVVVTEDMCDLNGHMNVAYYLQAFDIYSRPMFEEMGFTREHFQNGYSSFAVEDSLRYLKEFLLGEKIYPRFRIENFNRKLIHIVGILLNEEGQLASISETIIVHVDMKARKTVEMPKEFLAKLQTIKEKHHQTGEIDFDLRLKIRSR</sequence>
<dbReference type="GO" id="GO:0047617">
    <property type="term" value="F:fatty acyl-CoA hydrolase activity"/>
    <property type="evidence" value="ECO:0007669"/>
    <property type="project" value="TreeGrafter"/>
</dbReference>
<dbReference type="InterPro" id="IPR029069">
    <property type="entry name" value="HotDog_dom_sf"/>
</dbReference>
<dbReference type="EMBL" id="UINC01006324">
    <property type="protein sequence ID" value="SVA26858.1"/>
    <property type="molecule type" value="Genomic_DNA"/>
</dbReference>
<evidence type="ECO:0008006" key="2">
    <source>
        <dbReference type="Google" id="ProtNLM"/>
    </source>
</evidence>
<proteinExistence type="predicted"/>
<organism evidence="1">
    <name type="scientific">marine metagenome</name>
    <dbReference type="NCBI Taxonomy" id="408172"/>
    <lineage>
        <taxon>unclassified sequences</taxon>
        <taxon>metagenomes</taxon>
        <taxon>ecological metagenomes</taxon>
    </lineage>
</organism>
<dbReference type="PANTHER" id="PTHR31793:SF2">
    <property type="entry name" value="BLR1345 PROTEIN"/>
    <property type="match status" value="1"/>
</dbReference>